<keyword evidence="3" id="KW-1185">Reference proteome</keyword>
<dbReference type="Pfam" id="PF18066">
    <property type="entry name" value="Phage_ABA_S"/>
    <property type="match status" value="1"/>
</dbReference>
<dbReference type="InterPro" id="IPR028985">
    <property type="entry name" value="Bacillus_phage_prot-like"/>
</dbReference>
<evidence type="ECO:0000313" key="3">
    <source>
        <dbReference type="Proteomes" id="UP000185744"/>
    </source>
</evidence>
<reference evidence="2" key="1">
    <citation type="submission" date="2016-12" db="EMBL/GenBank/DDBJ databases">
        <title>Discovery of methanogenic haloarchaea.</title>
        <authorList>
            <person name="Sorokin D.Y."/>
            <person name="Makarova K.S."/>
            <person name="Abbas B."/>
            <person name="Ferrer M."/>
            <person name="Golyshin P.N."/>
        </authorList>
    </citation>
    <scope>NUCLEOTIDE SEQUENCE [LARGE SCALE GENOMIC DNA]</scope>
    <source>
        <strain evidence="2">HMET1</strain>
    </source>
</reference>
<feature type="domain" description="Phage ABA sandwich" evidence="1">
    <location>
        <begin position="28"/>
        <end position="97"/>
    </location>
</feature>
<dbReference type="Gene3D" id="3.30.2120.10">
    <property type="entry name" value="Bacillus phage protein-like"/>
    <property type="match status" value="1"/>
</dbReference>
<proteinExistence type="predicted"/>
<gene>
    <name evidence="2" type="ORF">BTN85_0192</name>
</gene>
<accession>A0A1Q6DTM8</accession>
<dbReference type="InterPro" id="IPR041270">
    <property type="entry name" value="Phage_ABA_S"/>
</dbReference>
<organism evidence="2 3">
    <name type="scientific">Methanohalarchaeum thermophilum</name>
    <dbReference type="NCBI Taxonomy" id="1903181"/>
    <lineage>
        <taxon>Archaea</taxon>
        <taxon>Methanobacteriati</taxon>
        <taxon>Methanobacteriota</taxon>
        <taxon>Methanonatronarchaeia</taxon>
        <taxon>Methanonatronarchaeales</taxon>
        <taxon>Methanonatronarchaeaceae</taxon>
        <taxon>Candidatus Methanohalarchaeum</taxon>
    </lineage>
</organism>
<comment type="caution">
    <text evidence="2">The sequence shown here is derived from an EMBL/GenBank/DDBJ whole genome shotgun (WGS) entry which is preliminary data.</text>
</comment>
<dbReference type="Proteomes" id="UP000185744">
    <property type="component" value="Unassembled WGS sequence"/>
</dbReference>
<dbReference type="EMBL" id="MSDW01000001">
    <property type="protein sequence ID" value="OKY77724.1"/>
    <property type="molecule type" value="Genomic_DNA"/>
</dbReference>
<name>A0A1Q6DTM8_METT1</name>
<dbReference type="InParanoid" id="A0A1Q6DTM8"/>
<sequence length="113" mass="12676">MKDNEILDMESGRGLDNEIKEKVMNGEDGFYSRDISAAWNVVEKLNEGGWRIDMVSSQEEKIVSGVKMIKGQPISLNYLSSNVKSNNLPEAICKAALLIFNNLDQINKIKTNK</sequence>
<protein>
    <recommendedName>
        <fullName evidence="1">Phage ABA sandwich domain-containing protein</fullName>
    </recommendedName>
</protein>
<evidence type="ECO:0000259" key="1">
    <source>
        <dbReference type="Pfam" id="PF18066"/>
    </source>
</evidence>
<evidence type="ECO:0000313" key="2">
    <source>
        <dbReference type="EMBL" id="OKY77724.1"/>
    </source>
</evidence>
<dbReference type="AlphaFoldDB" id="A0A1Q6DTM8"/>